<evidence type="ECO:0000313" key="6">
    <source>
        <dbReference type="EMBL" id="KAJ8459732.1"/>
    </source>
</evidence>
<reference evidence="6 7" key="1">
    <citation type="submission" date="2022-12" db="EMBL/GenBank/DDBJ databases">
        <title>Chromosome-scale assembly of the Ensete ventricosum genome.</title>
        <authorList>
            <person name="Dussert Y."/>
            <person name="Stocks J."/>
            <person name="Wendawek A."/>
            <person name="Woldeyes F."/>
            <person name="Nichols R.A."/>
            <person name="Borrell J.S."/>
        </authorList>
    </citation>
    <scope>NUCLEOTIDE SEQUENCE [LARGE SCALE GENOMIC DNA]</scope>
    <source>
        <strain evidence="7">cv. Maze</strain>
        <tissue evidence="6">Seeds</tissue>
    </source>
</reference>
<dbReference type="AlphaFoldDB" id="A0AAV8PX79"/>
<evidence type="ECO:0000256" key="2">
    <source>
        <dbReference type="ARBA" id="ARBA00023125"/>
    </source>
</evidence>
<name>A0AAV8PX79_ENSVE</name>
<keyword evidence="2" id="KW-0238">DNA-binding</keyword>
<dbReference type="EMBL" id="JAQQAF010000009">
    <property type="protein sequence ID" value="KAJ8459732.1"/>
    <property type="molecule type" value="Genomic_DNA"/>
</dbReference>
<evidence type="ECO:0000256" key="1">
    <source>
        <dbReference type="ARBA" id="ARBA00023015"/>
    </source>
</evidence>
<dbReference type="SUPFAM" id="SSF101941">
    <property type="entry name" value="NAC domain"/>
    <property type="match status" value="1"/>
</dbReference>
<keyword evidence="1" id="KW-0805">Transcription regulation</keyword>
<keyword evidence="7" id="KW-1185">Reference proteome</keyword>
<organism evidence="6 7">
    <name type="scientific">Ensete ventricosum</name>
    <name type="common">Abyssinian banana</name>
    <name type="synonym">Musa ensete</name>
    <dbReference type="NCBI Taxonomy" id="4639"/>
    <lineage>
        <taxon>Eukaryota</taxon>
        <taxon>Viridiplantae</taxon>
        <taxon>Streptophyta</taxon>
        <taxon>Embryophyta</taxon>
        <taxon>Tracheophyta</taxon>
        <taxon>Spermatophyta</taxon>
        <taxon>Magnoliopsida</taxon>
        <taxon>Liliopsida</taxon>
        <taxon>Zingiberales</taxon>
        <taxon>Musaceae</taxon>
        <taxon>Ensete</taxon>
    </lineage>
</organism>
<accession>A0AAV8PX79</accession>
<keyword evidence="3" id="KW-0804">Transcription</keyword>
<dbReference type="Gene3D" id="2.170.150.80">
    <property type="entry name" value="NAC domain"/>
    <property type="match status" value="1"/>
</dbReference>
<dbReference type="InterPro" id="IPR036093">
    <property type="entry name" value="NAC_dom_sf"/>
</dbReference>
<feature type="domain" description="NAC" evidence="5">
    <location>
        <begin position="1"/>
        <end position="129"/>
    </location>
</feature>
<sequence>MTSTAPPGYRFYPTEEELISFYLQNKLNNRREDMEWVIPMANEREANGGRQIRTTPSGYWKATSSPSLVYSSGNRAMGVKRTIVFYQGRAPACTKMKWKMNKYRALEEGATGVISSSATKGIITFVILRLMRILQV</sequence>
<dbReference type="Proteomes" id="UP001222027">
    <property type="component" value="Unassembled WGS sequence"/>
</dbReference>
<dbReference type="InterPro" id="IPR003441">
    <property type="entry name" value="NAC-dom"/>
</dbReference>
<gene>
    <name evidence="6" type="ORF">OPV22_032658</name>
</gene>
<dbReference type="GO" id="GO:0006355">
    <property type="term" value="P:regulation of DNA-templated transcription"/>
    <property type="evidence" value="ECO:0007669"/>
    <property type="project" value="InterPro"/>
</dbReference>
<dbReference type="PANTHER" id="PTHR31744">
    <property type="entry name" value="PROTEIN CUP-SHAPED COTYLEDON 2-RELATED"/>
    <property type="match status" value="1"/>
</dbReference>
<dbReference type="PANTHER" id="PTHR31744:SF220">
    <property type="entry name" value="LOW QUALITY PROTEIN: NAC DOMAIN-CONTAINING PROTEIN 90-LIKE"/>
    <property type="match status" value="1"/>
</dbReference>
<evidence type="ECO:0000259" key="5">
    <source>
        <dbReference type="PROSITE" id="PS51005"/>
    </source>
</evidence>
<comment type="caution">
    <text evidence="6">The sequence shown here is derived from an EMBL/GenBank/DDBJ whole genome shotgun (WGS) entry which is preliminary data.</text>
</comment>
<dbReference type="GO" id="GO:0003677">
    <property type="term" value="F:DNA binding"/>
    <property type="evidence" value="ECO:0007669"/>
    <property type="project" value="UniProtKB-KW"/>
</dbReference>
<protein>
    <recommendedName>
        <fullName evidence="5">NAC domain-containing protein</fullName>
    </recommendedName>
</protein>
<evidence type="ECO:0000256" key="3">
    <source>
        <dbReference type="ARBA" id="ARBA00023163"/>
    </source>
</evidence>
<keyword evidence="4" id="KW-0539">Nucleus</keyword>
<evidence type="ECO:0000313" key="7">
    <source>
        <dbReference type="Proteomes" id="UP001222027"/>
    </source>
</evidence>
<dbReference type="Pfam" id="PF02365">
    <property type="entry name" value="NAM"/>
    <property type="match status" value="2"/>
</dbReference>
<evidence type="ECO:0000256" key="4">
    <source>
        <dbReference type="ARBA" id="ARBA00023242"/>
    </source>
</evidence>
<proteinExistence type="predicted"/>
<dbReference type="PROSITE" id="PS51005">
    <property type="entry name" value="NAC"/>
    <property type="match status" value="1"/>
</dbReference>